<name>A0A6I4W517_9BACL</name>
<reference evidence="2 3" key="1">
    <citation type="submission" date="2019-12" db="EMBL/GenBank/DDBJ databases">
        <title>Whole-genome analyses of novel actinobacteria.</title>
        <authorList>
            <person name="Sahin N."/>
            <person name="Saygin H."/>
        </authorList>
    </citation>
    <scope>NUCLEOTIDE SEQUENCE [LARGE SCALE GENOMIC DNA]</scope>
    <source>
        <strain evidence="2 3">KC615</strain>
    </source>
</reference>
<proteinExistence type="predicted"/>
<accession>A0A6I4W517</accession>
<feature type="compositionally biased region" description="Basic and acidic residues" evidence="1">
    <location>
        <begin position="10"/>
        <end position="41"/>
    </location>
</feature>
<protein>
    <submittedName>
        <fullName evidence="2">Uncharacterized protein</fullName>
    </submittedName>
</protein>
<comment type="caution">
    <text evidence="2">The sequence shown here is derived from an EMBL/GenBank/DDBJ whole genome shotgun (WGS) entry which is preliminary data.</text>
</comment>
<dbReference type="EMBL" id="WUUL01000014">
    <property type="protein sequence ID" value="MXQ55402.1"/>
    <property type="molecule type" value="Genomic_DNA"/>
</dbReference>
<evidence type="ECO:0000313" key="2">
    <source>
        <dbReference type="EMBL" id="MXQ55402.1"/>
    </source>
</evidence>
<organism evidence="2 3">
    <name type="scientific">Shimazuella alba</name>
    <dbReference type="NCBI Taxonomy" id="2690964"/>
    <lineage>
        <taxon>Bacteria</taxon>
        <taxon>Bacillati</taxon>
        <taxon>Bacillota</taxon>
        <taxon>Bacilli</taxon>
        <taxon>Bacillales</taxon>
        <taxon>Thermoactinomycetaceae</taxon>
        <taxon>Shimazuella</taxon>
    </lineage>
</organism>
<evidence type="ECO:0000256" key="1">
    <source>
        <dbReference type="SAM" id="MobiDB-lite"/>
    </source>
</evidence>
<keyword evidence="3" id="KW-1185">Reference proteome</keyword>
<feature type="compositionally biased region" description="Basic residues" evidence="1">
    <location>
        <begin position="42"/>
        <end position="55"/>
    </location>
</feature>
<dbReference type="AlphaFoldDB" id="A0A6I4W517"/>
<dbReference type="RefSeq" id="WP_160802751.1">
    <property type="nucleotide sequence ID" value="NZ_WUUL01000014.1"/>
</dbReference>
<feature type="region of interest" description="Disordered" evidence="1">
    <location>
        <begin position="1"/>
        <end position="55"/>
    </location>
</feature>
<evidence type="ECO:0000313" key="3">
    <source>
        <dbReference type="Proteomes" id="UP000430692"/>
    </source>
</evidence>
<gene>
    <name evidence="2" type="ORF">GSM42_17100</name>
</gene>
<dbReference type="Proteomes" id="UP000430692">
    <property type="component" value="Unassembled WGS sequence"/>
</dbReference>
<sequence>MSQPNQQDELELRELEKDPEKKRTIRMLGEDYTPRFVEEPKTRRRRVIPSKKQQG</sequence>